<accession>A0A5S6QSQ1</accession>
<evidence type="ECO:0000313" key="1">
    <source>
        <dbReference type="Proteomes" id="UP000046395"/>
    </source>
</evidence>
<proteinExistence type="predicted"/>
<organism evidence="1 2">
    <name type="scientific">Trichuris muris</name>
    <name type="common">Mouse whipworm</name>
    <dbReference type="NCBI Taxonomy" id="70415"/>
    <lineage>
        <taxon>Eukaryota</taxon>
        <taxon>Metazoa</taxon>
        <taxon>Ecdysozoa</taxon>
        <taxon>Nematoda</taxon>
        <taxon>Enoplea</taxon>
        <taxon>Dorylaimia</taxon>
        <taxon>Trichinellida</taxon>
        <taxon>Trichuridae</taxon>
        <taxon>Trichuris</taxon>
    </lineage>
</organism>
<evidence type="ECO:0000313" key="2">
    <source>
        <dbReference type="WBParaSite" id="TMUE_2000010168.1"/>
    </source>
</evidence>
<dbReference type="AlphaFoldDB" id="A0A5S6QSQ1"/>
<reference evidence="2" key="1">
    <citation type="submission" date="2019-12" db="UniProtKB">
        <authorList>
            <consortium name="WormBaseParasite"/>
        </authorList>
    </citation>
    <scope>IDENTIFICATION</scope>
</reference>
<dbReference type="Proteomes" id="UP000046395">
    <property type="component" value="Unassembled WGS sequence"/>
</dbReference>
<name>A0A5S6QSQ1_TRIMR</name>
<dbReference type="WBParaSite" id="TMUE_2000010168.1">
    <property type="protein sequence ID" value="TMUE_2000010168.1"/>
    <property type="gene ID" value="WBGene00300867"/>
</dbReference>
<sequence>MDRRCPCLLLAIRAGYPSGFANLVFPHCSSVMDIDPPFVFLRMAHDVVGALKCTFKTHFFACCIPVADRPWRSEVSVGRKLRRSANRPQGRNGCVRFERGPTRNVSTCTYKSGRLRDRPSGRATALTKSTKSGGKVAALRRRPTELVLSRLETTSLLVILLQHIALLLN</sequence>
<protein>
    <submittedName>
        <fullName evidence="2">Uncharacterized protein</fullName>
    </submittedName>
</protein>
<keyword evidence="1" id="KW-1185">Reference proteome</keyword>